<feature type="region of interest" description="Disordered" evidence="1">
    <location>
        <begin position="32"/>
        <end position="68"/>
    </location>
</feature>
<evidence type="ECO:0000313" key="3">
    <source>
        <dbReference type="Proteomes" id="UP001279410"/>
    </source>
</evidence>
<protein>
    <submittedName>
        <fullName evidence="2">Mitochondrial peptide methionine sulfoxide reductase isoform X1</fullName>
    </submittedName>
</protein>
<dbReference type="EMBL" id="BRZM01001891">
    <property type="protein sequence ID" value="GLD73922.1"/>
    <property type="molecule type" value="Genomic_DNA"/>
</dbReference>
<dbReference type="Proteomes" id="UP001279410">
    <property type="component" value="Unassembled WGS sequence"/>
</dbReference>
<gene>
    <name evidence="2" type="ORF">AKAME5_002524800</name>
</gene>
<feature type="compositionally biased region" description="Basic and acidic residues" evidence="1">
    <location>
        <begin position="43"/>
        <end position="61"/>
    </location>
</feature>
<keyword evidence="3" id="KW-1185">Reference proteome</keyword>
<organism evidence="2 3">
    <name type="scientific">Lates japonicus</name>
    <name type="common">Japanese lates</name>
    <dbReference type="NCBI Taxonomy" id="270547"/>
    <lineage>
        <taxon>Eukaryota</taxon>
        <taxon>Metazoa</taxon>
        <taxon>Chordata</taxon>
        <taxon>Craniata</taxon>
        <taxon>Vertebrata</taxon>
        <taxon>Euteleostomi</taxon>
        <taxon>Actinopterygii</taxon>
        <taxon>Neopterygii</taxon>
        <taxon>Teleostei</taxon>
        <taxon>Neoteleostei</taxon>
        <taxon>Acanthomorphata</taxon>
        <taxon>Carangaria</taxon>
        <taxon>Carangaria incertae sedis</taxon>
        <taxon>Centropomidae</taxon>
        <taxon>Lates</taxon>
    </lineage>
</organism>
<name>A0AAD3RMG5_LATJO</name>
<proteinExistence type="predicted"/>
<dbReference type="AlphaFoldDB" id="A0AAD3RMG5"/>
<reference evidence="2" key="1">
    <citation type="submission" date="2022-08" db="EMBL/GenBank/DDBJ databases">
        <title>Genome sequencing of akame (Lates japonicus).</title>
        <authorList>
            <person name="Hashiguchi Y."/>
            <person name="Takahashi H."/>
        </authorList>
    </citation>
    <scope>NUCLEOTIDE SEQUENCE</scope>
    <source>
        <strain evidence="2">Kochi</strain>
    </source>
</reference>
<comment type="caution">
    <text evidence="2">The sequence shown here is derived from an EMBL/GenBank/DDBJ whole genome shotgun (WGS) entry which is preliminary data.</text>
</comment>
<accession>A0AAD3RMG5</accession>
<evidence type="ECO:0000256" key="1">
    <source>
        <dbReference type="SAM" id="MobiDB-lite"/>
    </source>
</evidence>
<sequence>MEKDDQDGRLGLDRRVDMLSIAKASRERLLARRERERRRKRAREQQGGERESRARSGRDGRASPLSVWPGLQRPEEIKKCPGMVVVVVVLVRWMGTSLPWAPKRLEREKKYFSDGLETLFERAVEITKKEERKQLLDFLLNETLHWSDWTRLRFSETKCNVTKNIS</sequence>
<evidence type="ECO:0000313" key="2">
    <source>
        <dbReference type="EMBL" id="GLD73922.1"/>
    </source>
</evidence>